<evidence type="ECO:0000313" key="4">
    <source>
        <dbReference type="Proteomes" id="UP000006622"/>
    </source>
</evidence>
<dbReference type="InterPro" id="IPR013561">
    <property type="entry name" value="FilR1_middle_dom"/>
</dbReference>
<dbReference type="Proteomes" id="UP000006622">
    <property type="component" value="Chromosome"/>
</dbReference>
<dbReference type="Pfam" id="PF08350">
    <property type="entry name" value="FilR1_middle"/>
    <property type="match status" value="1"/>
</dbReference>
<dbReference type="SUPFAM" id="SSF46785">
    <property type="entry name" value="Winged helix' DNA-binding domain"/>
    <property type="match status" value="1"/>
</dbReference>
<dbReference type="InterPro" id="IPR057527">
    <property type="entry name" value="HVO_A0261-like_N"/>
</dbReference>
<accession>F7XLQ3</accession>
<dbReference type="GeneID" id="10822571"/>
<dbReference type="HOGENOM" id="CLU_062767_1_1_2"/>
<organism evidence="3 4">
    <name type="scientific">Methanosalsum zhilinae (strain DSM 4017 / NBRC 107636 / OCM 62 / WeN5)</name>
    <name type="common">Methanohalophilus zhilinae</name>
    <dbReference type="NCBI Taxonomy" id="679901"/>
    <lineage>
        <taxon>Archaea</taxon>
        <taxon>Methanobacteriati</taxon>
        <taxon>Methanobacteriota</taxon>
        <taxon>Stenosarchaea group</taxon>
        <taxon>Methanomicrobia</taxon>
        <taxon>Methanosarcinales</taxon>
        <taxon>Methanosarcinaceae</taxon>
        <taxon>Methanosalsum</taxon>
    </lineage>
</organism>
<dbReference type="InterPro" id="IPR036390">
    <property type="entry name" value="WH_DNA-bd_sf"/>
</dbReference>
<feature type="domain" description="Methanogenesis regulatory protein FilR1 middle" evidence="1">
    <location>
        <begin position="126"/>
        <end position="258"/>
    </location>
</feature>
<feature type="domain" description="HVO-A0261-like N-terminal" evidence="2">
    <location>
        <begin position="7"/>
        <end position="86"/>
    </location>
</feature>
<gene>
    <name evidence="3" type="ordered locus">Mzhil_0949</name>
</gene>
<evidence type="ECO:0000313" key="3">
    <source>
        <dbReference type="EMBL" id="AEH60808.1"/>
    </source>
</evidence>
<reference evidence="3 4" key="1">
    <citation type="submission" date="2010-07" db="EMBL/GenBank/DDBJ databases">
        <title>The complete genome of Methanosalsum zhilinae DSM 4017.</title>
        <authorList>
            <consortium name="US DOE Joint Genome Institute (JGI-PGF)"/>
            <person name="Lucas S."/>
            <person name="Copeland A."/>
            <person name="Lapidus A."/>
            <person name="Glavina del Rio T."/>
            <person name="Dalin E."/>
            <person name="Tice H."/>
            <person name="Bruce D."/>
            <person name="Goodwin L."/>
            <person name="Pitluck S."/>
            <person name="Kyrpides N."/>
            <person name="Mavromatis K."/>
            <person name="Ovchinnikova G."/>
            <person name="Daligault H."/>
            <person name="Detter J.C."/>
            <person name="Han C."/>
            <person name="Tapia R."/>
            <person name="Larimer F."/>
            <person name="Land M."/>
            <person name="Hauser L."/>
            <person name="Markowitz V."/>
            <person name="Cheng J.-F."/>
            <person name="Hugenholtz P."/>
            <person name="Woyke T."/>
            <person name="Wu D."/>
            <person name="Spring S."/>
            <person name="Schueler E."/>
            <person name="Brambilla E."/>
            <person name="Klenk H.-P."/>
            <person name="Eisen J.A."/>
        </authorList>
    </citation>
    <scope>NUCLEOTIDE SEQUENCE [LARGE SCALE GENOMIC DNA]</scope>
    <source>
        <strain evidence="4">DSM 4017 / NBRC 107636 / OCM 62 / WeN5</strain>
    </source>
</reference>
<dbReference type="PIRSF" id="PIRSF006692">
    <property type="entry name" value="TF_HTH_AF0396_prd"/>
    <property type="match status" value="1"/>
</dbReference>
<dbReference type="OrthoDB" id="11410at2157"/>
<proteinExistence type="predicted"/>
<evidence type="ECO:0000259" key="1">
    <source>
        <dbReference type="Pfam" id="PF08350"/>
    </source>
</evidence>
<protein>
    <submittedName>
        <fullName evidence="3">Uncharacterized protein</fullName>
    </submittedName>
</protein>
<name>F7XLQ3_METZD</name>
<sequence length="266" mass="31049">MMKKNLIDILFMSEKRKKVLLLLIEEPKEMKHLLKSINTTRQALLPQMRLLEEHHLIVQCNDKYELTTVGNLIVNEMIPLLNTIEVFDINIDYWGTRNLKIIPKRFLKRINELKGCKIIEPSLVNIFEANKDFIKNAQKSSSLCFIFIFMHPSLFPLATQLVNNDIDISVIINKDMLQKIESELSNEFNQLIKTGKIKFYLYQEEIGILSLALSDDCLILRLFSKTYFGNNKFSNEQVFCSTSQAHQWGEDLFSYYLKSSTLITEI</sequence>
<dbReference type="EMBL" id="CP002101">
    <property type="protein sequence ID" value="AEH60808.1"/>
    <property type="molecule type" value="Genomic_DNA"/>
</dbReference>
<dbReference type="AlphaFoldDB" id="F7XLQ3"/>
<dbReference type="RefSeq" id="WP_013898247.1">
    <property type="nucleotide sequence ID" value="NC_015676.1"/>
</dbReference>
<evidence type="ECO:0000259" key="2">
    <source>
        <dbReference type="Pfam" id="PF25213"/>
    </source>
</evidence>
<dbReference type="KEGG" id="mzh:Mzhil_0949"/>
<dbReference type="InterPro" id="IPR016490">
    <property type="entry name" value="Tscrpt_reg_HTH_AF0396-typ3"/>
</dbReference>
<dbReference type="Pfam" id="PF25213">
    <property type="entry name" value="HVO_A0261_N"/>
    <property type="match status" value="1"/>
</dbReference>
<keyword evidence="4" id="KW-1185">Reference proteome</keyword>